<reference evidence="1 2" key="1">
    <citation type="submission" date="2019-02" db="EMBL/GenBank/DDBJ databases">
        <title>Deep-cultivation of Planctomycetes and their phenomic and genomic characterization uncovers novel biology.</title>
        <authorList>
            <person name="Wiegand S."/>
            <person name="Jogler M."/>
            <person name="Boedeker C."/>
            <person name="Pinto D."/>
            <person name="Vollmers J."/>
            <person name="Rivas-Marin E."/>
            <person name="Kohn T."/>
            <person name="Peeters S.H."/>
            <person name="Heuer A."/>
            <person name="Rast P."/>
            <person name="Oberbeckmann S."/>
            <person name="Bunk B."/>
            <person name="Jeske O."/>
            <person name="Meyerdierks A."/>
            <person name="Storesund J.E."/>
            <person name="Kallscheuer N."/>
            <person name="Luecker S."/>
            <person name="Lage O.M."/>
            <person name="Pohl T."/>
            <person name="Merkel B.J."/>
            <person name="Hornburger P."/>
            <person name="Mueller R.-W."/>
            <person name="Bruemmer F."/>
            <person name="Labrenz M."/>
            <person name="Spormann A.M."/>
            <person name="Op den Camp H."/>
            <person name="Overmann J."/>
            <person name="Amann R."/>
            <person name="Jetten M.S.M."/>
            <person name="Mascher T."/>
            <person name="Medema M.H."/>
            <person name="Devos D.P."/>
            <person name="Kaster A.-K."/>
            <person name="Ovreas L."/>
            <person name="Rohde M."/>
            <person name="Galperin M.Y."/>
            <person name="Jogler C."/>
        </authorList>
    </citation>
    <scope>NUCLEOTIDE SEQUENCE [LARGE SCALE GENOMIC DNA]</scope>
    <source>
        <strain evidence="1 2">SV_7m_r</strain>
    </source>
</reference>
<dbReference type="Proteomes" id="UP000315003">
    <property type="component" value="Chromosome"/>
</dbReference>
<sequence>MLRLPGFYHGQRDFAKPGLGSWGAVLARTKKRKNAIANAQCCKHGTLPGSACGRWVEGGRSAGGLIGWRSDLEWADY</sequence>
<gene>
    <name evidence="1" type="ORF">SV7mr_28390</name>
</gene>
<dbReference type="AlphaFoldDB" id="A0A517SW09"/>
<evidence type="ECO:0000313" key="1">
    <source>
        <dbReference type="EMBL" id="QDT60319.1"/>
    </source>
</evidence>
<accession>A0A517SW09</accession>
<evidence type="ECO:0000313" key="2">
    <source>
        <dbReference type="Proteomes" id="UP000315003"/>
    </source>
</evidence>
<proteinExistence type="predicted"/>
<keyword evidence="2" id="KW-1185">Reference proteome</keyword>
<protein>
    <submittedName>
        <fullName evidence="1">Uncharacterized protein</fullName>
    </submittedName>
</protein>
<name>A0A517SW09_9BACT</name>
<organism evidence="1 2">
    <name type="scientific">Stieleria bergensis</name>
    <dbReference type="NCBI Taxonomy" id="2528025"/>
    <lineage>
        <taxon>Bacteria</taxon>
        <taxon>Pseudomonadati</taxon>
        <taxon>Planctomycetota</taxon>
        <taxon>Planctomycetia</taxon>
        <taxon>Pirellulales</taxon>
        <taxon>Pirellulaceae</taxon>
        <taxon>Stieleria</taxon>
    </lineage>
</organism>
<dbReference type="EMBL" id="CP036272">
    <property type="protein sequence ID" value="QDT60319.1"/>
    <property type="molecule type" value="Genomic_DNA"/>
</dbReference>